<organism evidence="1 2">
    <name type="scientific">Nocardia ninae NBRC 108245</name>
    <dbReference type="NCBI Taxonomy" id="1210091"/>
    <lineage>
        <taxon>Bacteria</taxon>
        <taxon>Bacillati</taxon>
        <taxon>Actinomycetota</taxon>
        <taxon>Actinomycetes</taxon>
        <taxon>Mycobacteriales</taxon>
        <taxon>Nocardiaceae</taxon>
        <taxon>Nocardia</taxon>
    </lineage>
</organism>
<dbReference type="SUPFAM" id="SSF55144">
    <property type="entry name" value="LigT-like"/>
    <property type="match status" value="1"/>
</dbReference>
<dbReference type="Pfam" id="PF13563">
    <property type="entry name" value="2_5_RNA_ligase2"/>
    <property type="match status" value="1"/>
</dbReference>
<accession>A0A511MEL3</accession>
<dbReference type="AlphaFoldDB" id="A0A511MEL3"/>
<comment type="caution">
    <text evidence="1">The sequence shown here is derived from an EMBL/GenBank/DDBJ whole genome shotgun (WGS) entry which is preliminary data.</text>
</comment>
<sequence>MGSPVDTYMVDQLKRRWPEDWTKLHVYFVPNTTEIKPLVDAYRGVIEDLDCVSPQPDQWLHATLMVIDGIPARDVTEQQLADLTRRLEQAMADLPVFTVTCGPAVAGRSTIALDLTPDRGFAELRTRATTAAAHVFDADMARYSNGRPHITLGYARGEGDSGIIQTELLHATDMRVPLTVNAVRLVDVTADMGRLQFRWNEVAILPLKS</sequence>
<evidence type="ECO:0008006" key="3">
    <source>
        <dbReference type="Google" id="ProtNLM"/>
    </source>
</evidence>
<evidence type="ECO:0000313" key="1">
    <source>
        <dbReference type="EMBL" id="GEM39104.1"/>
    </source>
</evidence>
<dbReference type="Proteomes" id="UP000321424">
    <property type="component" value="Unassembled WGS sequence"/>
</dbReference>
<keyword evidence="2" id="KW-1185">Reference proteome</keyword>
<dbReference type="EMBL" id="BJXA01000022">
    <property type="protein sequence ID" value="GEM39104.1"/>
    <property type="molecule type" value="Genomic_DNA"/>
</dbReference>
<dbReference type="Gene3D" id="3.90.1140.10">
    <property type="entry name" value="Cyclic phosphodiesterase"/>
    <property type="match status" value="1"/>
</dbReference>
<reference evidence="1 2" key="1">
    <citation type="submission" date="2019-07" db="EMBL/GenBank/DDBJ databases">
        <title>Whole genome shotgun sequence of Nocardia ninae NBRC 108245.</title>
        <authorList>
            <person name="Hosoyama A."/>
            <person name="Uohara A."/>
            <person name="Ohji S."/>
            <person name="Ichikawa N."/>
        </authorList>
    </citation>
    <scope>NUCLEOTIDE SEQUENCE [LARGE SCALE GENOMIC DNA]</scope>
    <source>
        <strain evidence="1 2">NBRC 108245</strain>
    </source>
</reference>
<evidence type="ECO:0000313" key="2">
    <source>
        <dbReference type="Proteomes" id="UP000321424"/>
    </source>
</evidence>
<protein>
    <recommendedName>
        <fullName evidence="3">2'-5' RNA ligase</fullName>
    </recommendedName>
</protein>
<name>A0A511MEL3_9NOCA</name>
<dbReference type="OrthoDB" id="4541754at2"/>
<proteinExistence type="predicted"/>
<dbReference type="InterPro" id="IPR009097">
    <property type="entry name" value="Cyclic_Pdiesterase"/>
</dbReference>
<gene>
    <name evidence="1" type="ORF">NN4_36230</name>
</gene>